<dbReference type="Proteomes" id="UP000011543">
    <property type="component" value="Unassembled WGS sequence"/>
</dbReference>
<name>L9UMV7_NATMM</name>
<evidence type="ECO:0000313" key="1">
    <source>
        <dbReference type="EMBL" id="ELY26016.1"/>
    </source>
</evidence>
<proteinExistence type="predicted"/>
<accession>L9UMV7</accession>
<protein>
    <submittedName>
        <fullName evidence="1">Uncharacterized protein</fullName>
    </submittedName>
</protein>
<dbReference type="PATRIC" id="fig|547559.17.peg.3237"/>
<comment type="caution">
    <text evidence="1">The sequence shown here is derived from an EMBL/GenBank/DDBJ whole genome shotgun (WGS) entry which is preliminary data.</text>
</comment>
<evidence type="ECO:0000313" key="2">
    <source>
        <dbReference type="Proteomes" id="UP000011543"/>
    </source>
</evidence>
<dbReference type="EMBL" id="AOHS01000053">
    <property type="protein sequence ID" value="ELY26016.1"/>
    <property type="molecule type" value="Genomic_DNA"/>
</dbReference>
<reference evidence="1 2" key="1">
    <citation type="journal article" date="2014" name="PLoS Genet.">
        <title>Phylogenetically driven sequencing of extremely halophilic archaea reveals strategies for static and dynamic osmo-response.</title>
        <authorList>
            <person name="Becker E.A."/>
            <person name="Seitzer P.M."/>
            <person name="Tritt A."/>
            <person name="Larsen D."/>
            <person name="Krusor M."/>
            <person name="Yao A.I."/>
            <person name="Wu D."/>
            <person name="Madern D."/>
            <person name="Eisen J.A."/>
            <person name="Darling A.E."/>
            <person name="Facciotti M.T."/>
        </authorList>
    </citation>
    <scope>NUCLEOTIDE SEQUENCE [LARGE SCALE GENOMIC DNA]</scope>
    <source>
        <strain evidence="2">ATCC 43099 / DSM 3394 / CCM 3739 / CIP 104546 / IAM 13178 / JCM 8861 / NBRC 102185 / NCIMB 2190 / MS3</strain>
    </source>
</reference>
<dbReference type="AlphaFoldDB" id="L9UMV7"/>
<sequence length="69" mass="7919">MVDLEELDDVVRIAVVVRHGSFLVIEDRESTPPRGQAWICQYRYEVPVKPSRSSATYRGCCGLERPILR</sequence>
<organism evidence="1 2">
    <name type="scientific">Natrialba magadii (strain ATCC 43099 / DSM 3394 / CCM 3739 / CIP 104546 / IAM 13178 / JCM 8861 / NBRC 102185 / NCIMB 2190 / MS3)</name>
    <name type="common">Natronobacterium magadii</name>
    <dbReference type="NCBI Taxonomy" id="547559"/>
    <lineage>
        <taxon>Archaea</taxon>
        <taxon>Methanobacteriati</taxon>
        <taxon>Methanobacteriota</taxon>
        <taxon>Stenosarchaea group</taxon>
        <taxon>Halobacteria</taxon>
        <taxon>Halobacteriales</taxon>
        <taxon>Natrialbaceae</taxon>
        <taxon>Natrialba</taxon>
    </lineage>
</organism>
<gene>
    <name evidence="1" type="ORF">C500_16482</name>
</gene>